<dbReference type="RefSeq" id="WP_220226880.1">
    <property type="nucleotide sequence ID" value="NZ_JAICBX010000001.1"/>
</dbReference>
<dbReference type="SUPFAM" id="SSF46626">
    <property type="entry name" value="Cytochrome c"/>
    <property type="match status" value="1"/>
</dbReference>
<evidence type="ECO:0000259" key="6">
    <source>
        <dbReference type="PROSITE" id="PS51007"/>
    </source>
</evidence>
<protein>
    <submittedName>
        <fullName evidence="7">C-type cytochrome</fullName>
    </submittedName>
</protein>
<feature type="chain" id="PRO_5042037975" evidence="5">
    <location>
        <begin position="22"/>
        <end position="175"/>
    </location>
</feature>
<dbReference type="InterPro" id="IPR009056">
    <property type="entry name" value="Cyt_c-like_dom"/>
</dbReference>
<gene>
    <name evidence="7" type="ORF">K1W69_03175</name>
</gene>
<organism evidence="7 8">
    <name type="scientific">Flavimaribacter sediminis</name>
    <dbReference type="NCBI Taxonomy" id="2865987"/>
    <lineage>
        <taxon>Bacteria</taxon>
        <taxon>Pseudomonadati</taxon>
        <taxon>Pseudomonadota</taxon>
        <taxon>Alphaproteobacteria</taxon>
        <taxon>Hyphomicrobiales</taxon>
        <taxon>Rhizobiaceae</taxon>
        <taxon>Flavimaribacter</taxon>
    </lineage>
</organism>
<sequence>MPMRSGFAAFALLGLATTASMSEGPGLGVPLSRDDIPDFAIHIMPDGTGLPDGSGSAAEGAELYEFQCAFCHGETGVEGPIEPLVASHPDEFSRAAGVYWPHATTLFDYIRRAMPFHAPKSLEDDEIYALTAYILARNGVIDEGDIMDATTLPSVEMPARDKTVDLWSLQGDTPF</sequence>
<proteinExistence type="predicted"/>
<keyword evidence="8" id="KW-1185">Reference proteome</keyword>
<accession>A0AAE2ZK67</accession>
<evidence type="ECO:0000313" key="8">
    <source>
        <dbReference type="Proteomes" id="UP001196509"/>
    </source>
</evidence>
<dbReference type="GO" id="GO:0046872">
    <property type="term" value="F:metal ion binding"/>
    <property type="evidence" value="ECO:0007669"/>
    <property type="project" value="UniProtKB-KW"/>
</dbReference>
<dbReference type="Gene3D" id="1.10.760.10">
    <property type="entry name" value="Cytochrome c-like domain"/>
    <property type="match status" value="1"/>
</dbReference>
<dbReference type="GO" id="GO:0009055">
    <property type="term" value="F:electron transfer activity"/>
    <property type="evidence" value="ECO:0007669"/>
    <property type="project" value="InterPro"/>
</dbReference>
<evidence type="ECO:0000256" key="1">
    <source>
        <dbReference type="ARBA" id="ARBA00022617"/>
    </source>
</evidence>
<dbReference type="Pfam" id="PF13442">
    <property type="entry name" value="Cytochrome_CBB3"/>
    <property type="match status" value="1"/>
</dbReference>
<feature type="domain" description="Cytochrome c" evidence="6">
    <location>
        <begin position="55"/>
        <end position="138"/>
    </location>
</feature>
<comment type="caution">
    <text evidence="7">The sequence shown here is derived from an EMBL/GenBank/DDBJ whole genome shotgun (WGS) entry which is preliminary data.</text>
</comment>
<evidence type="ECO:0000256" key="3">
    <source>
        <dbReference type="ARBA" id="ARBA00023004"/>
    </source>
</evidence>
<dbReference type="Proteomes" id="UP001196509">
    <property type="component" value="Unassembled WGS sequence"/>
</dbReference>
<dbReference type="AlphaFoldDB" id="A0AAE2ZK67"/>
<keyword evidence="1 4" id="KW-0349">Heme</keyword>
<evidence type="ECO:0000256" key="5">
    <source>
        <dbReference type="SAM" id="SignalP"/>
    </source>
</evidence>
<keyword evidence="5" id="KW-0732">Signal</keyword>
<reference evidence="7" key="1">
    <citation type="submission" date="2021-08" db="EMBL/GenBank/DDBJ databases">
        <title>Hoeflea bacterium WL0058 sp. nov., isolated from the sediment.</title>
        <authorList>
            <person name="Wang L."/>
            <person name="Zhang D."/>
        </authorList>
    </citation>
    <scope>NUCLEOTIDE SEQUENCE</scope>
    <source>
        <strain evidence="7">WL0058</strain>
    </source>
</reference>
<evidence type="ECO:0000256" key="2">
    <source>
        <dbReference type="ARBA" id="ARBA00022723"/>
    </source>
</evidence>
<keyword evidence="3 4" id="KW-0408">Iron</keyword>
<dbReference type="InterPro" id="IPR036909">
    <property type="entry name" value="Cyt_c-like_dom_sf"/>
</dbReference>
<dbReference type="EMBL" id="JAICBX010000001">
    <property type="protein sequence ID" value="MBW8636177.1"/>
    <property type="molecule type" value="Genomic_DNA"/>
</dbReference>
<dbReference type="GO" id="GO:0020037">
    <property type="term" value="F:heme binding"/>
    <property type="evidence" value="ECO:0007669"/>
    <property type="project" value="InterPro"/>
</dbReference>
<feature type="signal peptide" evidence="5">
    <location>
        <begin position="1"/>
        <end position="21"/>
    </location>
</feature>
<keyword evidence="2 4" id="KW-0479">Metal-binding</keyword>
<evidence type="ECO:0000256" key="4">
    <source>
        <dbReference type="PROSITE-ProRule" id="PRU00433"/>
    </source>
</evidence>
<name>A0AAE2ZK67_9HYPH</name>
<evidence type="ECO:0000313" key="7">
    <source>
        <dbReference type="EMBL" id="MBW8636177.1"/>
    </source>
</evidence>
<dbReference type="PROSITE" id="PS51007">
    <property type="entry name" value="CYTC"/>
    <property type="match status" value="1"/>
</dbReference>